<dbReference type="KEGG" id="bsia:CWD84_14650"/>
<feature type="transmembrane region" description="Helical" evidence="7">
    <location>
        <begin position="172"/>
        <end position="190"/>
    </location>
</feature>
<dbReference type="AlphaFoldDB" id="A0AAI8MZ54"/>
<evidence type="ECO:0000313" key="10">
    <source>
        <dbReference type="Proteomes" id="UP000234366"/>
    </source>
</evidence>
<keyword evidence="4 7" id="KW-0812">Transmembrane</keyword>
<proteinExistence type="inferred from homology"/>
<feature type="domain" description="VTT" evidence="8">
    <location>
        <begin position="31"/>
        <end position="155"/>
    </location>
</feature>
<feature type="transmembrane region" description="Helical" evidence="7">
    <location>
        <begin position="12"/>
        <end position="30"/>
    </location>
</feature>
<dbReference type="Proteomes" id="UP000234366">
    <property type="component" value="Chromosome"/>
</dbReference>
<dbReference type="PANTHER" id="PTHR42709">
    <property type="entry name" value="ALKALINE PHOSPHATASE LIKE PROTEIN"/>
    <property type="match status" value="1"/>
</dbReference>
<gene>
    <name evidence="9" type="ORF">CWD84_14650</name>
</gene>
<organism evidence="9 10">
    <name type="scientific">Bacillus siamensis</name>
    <dbReference type="NCBI Taxonomy" id="659243"/>
    <lineage>
        <taxon>Bacteria</taxon>
        <taxon>Bacillati</taxon>
        <taxon>Bacillota</taxon>
        <taxon>Bacilli</taxon>
        <taxon>Bacillales</taxon>
        <taxon>Bacillaceae</taxon>
        <taxon>Bacillus</taxon>
        <taxon>Bacillus amyloliquefaciens group</taxon>
    </lineage>
</organism>
<feature type="transmembrane region" description="Helical" evidence="7">
    <location>
        <begin position="133"/>
        <end position="152"/>
    </location>
</feature>
<keyword evidence="5 7" id="KW-1133">Transmembrane helix</keyword>
<dbReference type="PANTHER" id="PTHR42709:SF6">
    <property type="entry name" value="UNDECAPRENYL PHOSPHATE TRANSPORTER A"/>
    <property type="match status" value="1"/>
</dbReference>
<dbReference type="EMBL" id="CP025001">
    <property type="protein sequence ID" value="AUJ77980.1"/>
    <property type="molecule type" value="Genomic_DNA"/>
</dbReference>
<evidence type="ECO:0000256" key="1">
    <source>
        <dbReference type="ARBA" id="ARBA00004651"/>
    </source>
</evidence>
<name>A0AAI8MZ54_9BACI</name>
<evidence type="ECO:0000259" key="8">
    <source>
        <dbReference type="Pfam" id="PF09335"/>
    </source>
</evidence>
<evidence type="ECO:0000313" key="9">
    <source>
        <dbReference type="EMBL" id="AUJ77980.1"/>
    </source>
</evidence>
<comment type="subcellular location">
    <subcellularLocation>
        <location evidence="1">Cell membrane</location>
        <topology evidence="1">Multi-pass membrane protein</topology>
    </subcellularLocation>
</comment>
<evidence type="ECO:0000256" key="7">
    <source>
        <dbReference type="SAM" id="Phobius"/>
    </source>
</evidence>
<comment type="similarity">
    <text evidence="2">Belongs to the DedA family.</text>
</comment>
<keyword evidence="6 7" id="KW-0472">Membrane</keyword>
<sequence length="211" mass="23381">MIEGFIISIIEAFKSLSYAGIFLALSIEFIPAEIVLPLAGCWVSKGDMTLAGAVFAGSLGGVSGPLVLYGIGRLGGRPFLLKYGKYVWIKPESLQKSDHFFQKHGGLVAFSGRFIPGVRTLISLPCGIAKMNVWVFSLYTYAAMLPITFVYVYLGMKLGENWKSVGSILDQYMLPLGIFIVLLLVFYLLLKRGKHRDKTEKISQFAKKVKR</sequence>
<protein>
    <submittedName>
        <fullName evidence="9">DedA family protein</fullName>
    </submittedName>
</protein>
<keyword evidence="10" id="KW-1185">Reference proteome</keyword>
<evidence type="ECO:0000256" key="4">
    <source>
        <dbReference type="ARBA" id="ARBA00022692"/>
    </source>
</evidence>
<feature type="transmembrane region" description="Helical" evidence="7">
    <location>
        <begin position="50"/>
        <end position="72"/>
    </location>
</feature>
<evidence type="ECO:0000256" key="5">
    <source>
        <dbReference type="ARBA" id="ARBA00022989"/>
    </source>
</evidence>
<accession>A0AAI8MZ54</accession>
<dbReference type="RefSeq" id="WP_101605505.1">
    <property type="nucleotide sequence ID" value="NZ_CP025001.1"/>
</dbReference>
<dbReference type="InterPro" id="IPR032816">
    <property type="entry name" value="VTT_dom"/>
</dbReference>
<evidence type="ECO:0000256" key="2">
    <source>
        <dbReference type="ARBA" id="ARBA00010792"/>
    </source>
</evidence>
<dbReference type="InterPro" id="IPR051311">
    <property type="entry name" value="DedA_domain"/>
</dbReference>
<evidence type="ECO:0000256" key="3">
    <source>
        <dbReference type="ARBA" id="ARBA00022475"/>
    </source>
</evidence>
<evidence type="ECO:0000256" key="6">
    <source>
        <dbReference type="ARBA" id="ARBA00023136"/>
    </source>
</evidence>
<keyword evidence="3" id="KW-1003">Cell membrane</keyword>
<reference evidence="9 10" key="1">
    <citation type="submission" date="2017-11" db="EMBL/GenBank/DDBJ databases">
        <title>Genome sequence and genome mining of multiple bioactive secondary metabolites from a deep sea-derived Bacillus siamensis SCSIO 05746.</title>
        <authorList>
            <person name="Pan H.-Q."/>
            <person name="Ju J.-H."/>
        </authorList>
    </citation>
    <scope>NUCLEOTIDE SEQUENCE [LARGE SCALE GENOMIC DNA]</scope>
    <source>
        <strain evidence="9 10">SCSIO 05746</strain>
    </source>
</reference>
<dbReference type="Pfam" id="PF09335">
    <property type="entry name" value="VTT_dom"/>
    <property type="match status" value="1"/>
</dbReference>
<dbReference type="GO" id="GO:0005886">
    <property type="term" value="C:plasma membrane"/>
    <property type="evidence" value="ECO:0007669"/>
    <property type="project" value="UniProtKB-SubCell"/>
</dbReference>